<dbReference type="GO" id="GO:0004222">
    <property type="term" value="F:metalloendopeptidase activity"/>
    <property type="evidence" value="ECO:0007669"/>
    <property type="project" value="InterPro"/>
</dbReference>
<evidence type="ECO:0000259" key="12">
    <source>
        <dbReference type="PROSITE" id="PS50106"/>
    </source>
</evidence>
<keyword evidence="14" id="KW-1185">Reference proteome</keyword>
<evidence type="ECO:0000256" key="5">
    <source>
        <dbReference type="ARBA" id="ARBA00022692"/>
    </source>
</evidence>
<keyword evidence="9 11" id="KW-0482">Metalloprotease</keyword>
<feature type="transmembrane region" description="Helical" evidence="11">
    <location>
        <begin position="168"/>
        <end position="193"/>
    </location>
</feature>
<dbReference type="STRING" id="337097.BHF71_00575"/>
<dbReference type="InterPro" id="IPR041489">
    <property type="entry name" value="PDZ_6"/>
</dbReference>
<proteinExistence type="inferred from homology"/>
<organism evidence="13 14">
    <name type="scientific">Vulcanibacillus modesticaldus</name>
    <dbReference type="NCBI Taxonomy" id="337097"/>
    <lineage>
        <taxon>Bacteria</taxon>
        <taxon>Bacillati</taxon>
        <taxon>Bacillota</taxon>
        <taxon>Bacilli</taxon>
        <taxon>Bacillales</taxon>
        <taxon>Bacillaceae</taxon>
        <taxon>Vulcanibacillus</taxon>
    </lineage>
</organism>
<evidence type="ECO:0000313" key="14">
    <source>
        <dbReference type="Proteomes" id="UP000243739"/>
    </source>
</evidence>
<comment type="subcellular location">
    <subcellularLocation>
        <location evidence="2">Membrane</location>
        <topology evidence="2">Multi-pass membrane protein</topology>
    </subcellularLocation>
</comment>
<dbReference type="Gene3D" id="2.30.42.10">
    <property type="match status" value="1"/>
</dbReference>
<keyword evidence="4 13" id="KW-0645">Protease</keyword>
<evidence type="ECO:0000256" key="6">
    <source>
        <dbReference type="ARBA" id="ARBA00022801"/>
    </source>
</evidence>
<comment type="caution">
    <text evidence="13">The sequence shown here is derived from an EMBL/GenBank/DDBJ whole genome shotgun (WGS) entry which is preliminary data.</text>
</comment>
<evidence type="ECO:0000256" key="7">
    <source>
        <dbReference type="ARBA" id="ARBA00022833"/>
    </source>
</evidence>
<dbReference type="InterPro" id="IPR036034">
    <property type="entry name" value="PDZ_sf"/>
</dbReference>
<evidence type="ECO:0000256" key="8">
    <source>
        <dbReference type="ARBA" id="ARBA00022989"/>
    </source>
</evidence>
<keyword evidence="6 11" id="KW-0378">Hydrolase</keyword>
<keyword evidence="10 11" id="KW-0472">Membrane</keyword>
<evidence type="ECO:0000256" key="4">
    <source>
        <dbReference type="ARBA" id="ARBA00022670"/>
    </source>
</evidence>
<dbReference type="PROSITE" id="PS50106">
    <property type="entry name" value="PDZ"/>
    <property type="match status" value="1"/>
</dbReference>
<keyword evidence="8 11" id="KW-1133">Transmembrane helix</keyword>
<evidence type="ECO:0000256" key="1">
    <source>
        <dbReference type="ARBA" id="ARBA00001947"/>
    </source>
</evidence>
<protein>
    <recommendedName>
        <fullName evidence="11">Zinc metalloprotease</fullName>
        <ecNumber evidence="11">3.4.24.-</ecNumber>
    </recommendedName>
</protein>
<feature type="transmembrane region" description="Helical" evidence="11">
    <location>
        <begin position="344"/>
        <end position="366"/>
    </location>
</feature>
<dbReference type="EC" id="3.4.24.-" evidence="11"/>
<dbReference type="EMBL" id="MIJF01000001">
    <property type="protein sequence ID" value="OEG00436.1"/>
    <property type="molecule type" value="Genomic_DNA"/>
</dbReference>
<feature type="domain" description="PDZ" evidence="12">
    <location>
        <begin position="193"/>
        <end position="256"/>
    </location>
</feature>
<dbReference type="InterPro" id="IPR004387">
    <property type="entry name" value="Pept_M50_Zn"/>
</dbReference>
<name>A0A1D2YXX6_9BACI</name>
<feature type="transmembrane region" description="Helical" evidence="11">
    <location>
        <begin position="6"/>
        <end position="29"/>
    </location>
</feature>
<gene>
    <name evidence="13" type="ORF">BHF71_00575</name>
</gene>
<evidence type="ECO:0000313" key="13">
    <source>
        <dbReference type="EMBL" id="OEG00436.1"/>
    </source>
</evidence>
<dbReference type="PANTHER" id="PTHR42837">
    <property type="entry name" value="REGULATOR OF SIGMA-E PROTEASE RSEP"/>
    <property type="match status" value="1"/>
</dbReference>
<keyword evidence="5 11" id="KW-0812">Transmembrane</keyword>
<dbReference type="SUPFAM" id="SSF50156">
    <property type="entry name" value="PDZ domain-like"/>
    <property type="match status" value="1"/>
</dbReference>
<dbReference type="CDD" id="cd23081">
    <property type="entry name" value="cpPDZ_EcRseP-like"/>
    <property type="match status" value="1"/>
</dbReference>
<accession>A0A1D2YXX6</accession>
<keyword evidence="11" id="KW-0479">Metal-binding</keyword>
<dbReference type="Proteomes" id="UP000243739">
    <property type="component" value="Unassembled WGS sequence"/>
</dbReference>
<dbReference type="SMART" id="SM00228">
    <property type="entry name" value="PDZ"/>
    <property type="match status" value="1"/>
</dbReference>
<dbReference type="CDD" id="cd06163">
    <property type="entry name" value="S2P-M50_PDZ_RseP-like"/>
    <property type="match status" value="1"/>
</dbReference>
<evidence type="ECO:0000256" key="2">
    <source>
        <dbReference type="ARBA" id="ARBA00004141"/>
    </source>
</evidence>
<comment type="similarity">
    <text evidence="3 11">Belongs to the peptidase M50B family.</text>
</comment>
<dbReference type="Pfam" id="PF02163">
    <property type="entry name" value="Peptidase_M50"/>
    <property type="match status" value="1"/>
</dbReference>
<reference evidence="13 14" key="1">
    <citation type="submission" date="2016-09" db="EMBL/GenBank/DDBJ databases">
        <title>Draft genome sequence for the type strain of Vulcanibacillus modesticaldus BR, a strictly anaerobic, moderately thermophilic, and nitrate-reducing bacterium from deep sea-hydrothermal vents of the Mid-Atlantic Ridge.</title>
        <authorList>
            <person name="Abin C.A."/>
            <person name="Hollibaugh J.T."/>
        </authorList>
    </citation>
    <scope>NUCLEOTIDE SEQUENCE [LARGE SCALE GENOMIC DNA]</scope>
    <source>
        <strain evidence="13 14">BR</strain>
    </source>
</reference>
<comment type="cofactor">
    <cofactor evidence="1 11">
        <name>Zn(2+)</name>
        <dbReference type="ChEBI" id="CHEBI:29105"/>
    </cofactor>
</comment>
<dbReference type="GO" id="GO:0006508">
    <property type="term" value="P:proteolysis"/>
    <property type="evidence" value="ECO:0007669"/>
    <property type="project" value="UniProtKB-KW"/>
</dbReference>
<dbReference type="AlphaFoldDB" id="A0A1D2YXX6"/>
<dbReference type="GO" id="GO:0046872">
    <property type="term" value="F:metal ion binding"/>
    <property type="evidence" value="ECO:0007669"/>
    <property type="project" value="UniProtKB-KW"/>
</dbReference>
<evidence type="ECO:0000256" key="9">
    <source>
        <dbReference type="ARBA" id="ARBA00023049"/>
    </source>
</evidence>
<dbReference type="InterPro" id="IPR008915">
    <property type="entry name" value="Peptidase_M50"/>
</dbReference>
<evidence type="ECO:0000256" key="11">
    <source>
        <dbReference type="RuleBase" id="RU362031"/>
    </source>
</evidence>
<keyword evidence="7 11" id="KW-0862">Zinc</keyword>
<feature type="transmembrane region" description="Helical" evidence="11">
    <location>
        <begin position="390"/>
        <end position="409"/>
    </location>
</feature>
<dbReference type="GO" id="GO:0016020">
    <property type="term" value="C:membrane"/>
    <property type="evidence" value="ECO:0007669"/>
    <property type="project" value="UniProtKB-SubCell"/>
</dbReference>
<dbReference type="InterPro" id="IPR001478">
    <property type="entry name" value="PDZ"/>
</dbReference>
<sequence length="417" mass="45833">MKLNLILISEIVLAFVAIMFVHELGHFIFAKKAGILVREFSLGLGPKLFTIKKGETYYSLRILPFGAYVKMAGEDPEINDFNPGQKVGVKTNSKGEVTDIYIDTTMEKEIKVDQIDLERELYIKGIDEKENIVTYPISSEAFLHHDGKKTQIAPWDRQFGSKSIIDRFMTIIAGPLFNILFTLIVIFSIAMMVGVPTDQIMITNIVEDSPAELAGLQEGDIILGVNDIIFDSSEDIVKMIQKSPGVEINLLIERDGKQLVKQITPKADENGIGKIGVGLSPVQKKATIIEAASSAVKQTTGLAVVTIESFRMLFTGNVGIDDIAGPVGIIEVTSAYAKKGLLTLMNWTAVLSLYIGIFNLIPIPALDGSRLLFLSIEALRGKPIDPQKESMVHLIGFAFLMLIMILVTINDVSKLFS</sequence>
<evidence type="ECO:0000256" key="3">
    <source>
        <dbReference type="ARBA" id="ARBA00007931"/>
    </source>
</evidence>
<dbReference type="NCBIfam" id="TIGR00054">
    <property type="entry name" value="RIP metalloprotease RseP"/>
    <property type="match status" value="1"/>
</dbReference>
<dbReference type="Pfam" id="PF17820">
    <property type="entry name" value="PDZ_6"/>
    <property type="match status" value="1"/>
</dbReference>
<evidence type="ECO:0000256" key="10">
    <source>
        <dbReference type="ARBA" id="ARBA00023136"/>
    </source>
</evidence>
<dbReference type="PANTHER" id="PTHR42837:SF2">
    <property type="entry name" value="MEMBRANE METALLOPROTEASE ARASP2, CHLOROPLASTIC-RELATED"/>
    <property type="match status" value="1"/>
</dbReference>